<dbReference type="Proteomes" id="UP000076798">
    <property type="component" value="Unassembled WGS sequence"/>
</dbReference>
<feature type="compositionally biased region" description="Basic and acidic residues" evidence="9">
    <location>
        <begin position="365"/>
        <end position="377"/>
    </location>
</feature>
<accession>A0A166CIG6</accession>
<feature type="domain" description="Transcription initiation factor TFIID component TAF4 C-terminal" evidence="10">
    <location>
        <begin position="106"/>
        <end position="395"/>
    </location>
</feature>
<feature type="region of interest" description="Disordered" evidence="9">
    <location>
        <begin position="331"/>
        <end position="377"/>
    </location>
</feature>
<keyword evidence="6" id="KW-0539">Nucleus</keyword>
<evidence type="ECO:0000313" key="11">
    <source>
        <dbReference type="EMBL" id="KZT37491.1"/>
    </source>
</evidence>
<comment type="similarity">
    <text evidence="2">Belongs to the TAF4 family.</text>
</comment>
<gene>
    <name evidence="11" type="ORF">SISSUDRAFT_1034041</name>
</gene>
<evidence type="ECO:0000256" key="5">
    <source>
        <dbReference type="ARBA" id="ARBA00023163"/>
    </source>
</evidence>
<evidence type="ECO:0000256" key="9">
    <source>
        <dbReference type="SAM" id="MobiDB-lite"/>
    </source>
</evidence>
<comment type="function">
    <text evidence="7">Functions as a component of the DNA-binding general transcription factor complex TFIID. Binding of TFIID to a promoter (with or without TATA element) is the initial step in pre-initiation complex (PIC) formation. TFIID plays a key role in the regulation of gene expression by RNA polymerase II through different activities such as transcription activator interaction, core promoter recognition and selectivity, TFIIA and TFIIB interaction, chromatin modification (histone acetylation by TAF1), facilitation of DNA opening and initiation of transcription.</text>
</comment>
<evidence type="ECO:0000256" key="1">
    <source>
        <dbReference type="ARBA" id="ARBA00004123"/>
    </source>
</evidence>
<keyword evidence="12" id="KW-1185">Reference proteome</keyword>
<evidence type="ECO:0000256" key="2">
    <source>
        <dbReference type="ARBA" id="ARBA00006178"/>
    </source>
</evidence>
<feature type="compositionally biased region" description="Low complexity" evidence="9">
    <location>
        <begin position="55"/>
        <end position="67"/>
    </location>
</feature>
<feature type="region of interest" description="Disordered" evidence="9">
    <location>
        <begin position="120"/>
        <end position="148"/>
    </location>
</feature>
<organism evidence="11 12">
    <name type="scientific">Sistotremastrum suecicum HHB10207 ss-3</name>
    <dbReference type="NCBI Taxonomy" id="1314776"/>
    <lineage>
        <taxon>Eukaryota</taxon>
        <taxon>Fungi</taxon>
        <taxon>Dikarya</taxon>
        <taxon>Basidiomycota</taxon>
        <taxon>Agaricomycotina</taxon>
        <taxon>Agaricomycetes</taxon>
        <taxon>Sistotremastrales</taxon>
        <taxon>Sistotremastraceae</taxon>
        <taxon>Sistotremastrum</taxon>
    </lineage>
</organism>
<feature type="region of interest" description="Disordered" evidence="9">
    <location>
        <begin position="1"/>
        <end position="100"/>
    </location>
</feature>
<dbReference type="OrthoDB" id="21060at2759"/>
<dbReference type="InterPro" id="IPR045144">
    <property type="entry name" value="TAF4"/>
</dbReference>
<dbReference type="PANTHER" id="PTHR15138">
    <property type="entry name" value="TRANSCRIPTION INITIATION FACTOR TFIID SUBUNIT 4"/>
    <property type="match status" value="1"/>
</dbReference>
<comment type="subcellular location">
    <subcellularLocation>
        <location evidence="1">Nucleus</location>
    </subcellularLocation>
</comment>
<evidence type="ECO:0000256" key="4">
    <source>
        <dbReference type="ARBA" id="ARBA00023015"/>
    </source>
</evidence>
<evidence type="ECO:0000256" key="7">
    <source>
        <dbReference type="ARBA" id="ARBA00025346"/>
    </source>
</evidence>
<proteinExistence type="inferred from homology"/>
<reference evidence="11 12" key="1">
    <citation type="journal article" date="2016" name="Mol. Biol. Evol.">
        <title>Comparative Genomics of Early-Diverging Mushroom-Forming Fungi Provides Insights into the Origins of Lignocellulose Decay Capabilities.</title>
        <authorList>
            <person name="Nagy L.G."/>
            <person name="Riley R."/>
            <person name="Tritt A."/>
            <person name="Adam C."/>
            <person name="Daum C."/>
            <person name="Floudas D."/>
            <person name="Sun H."/>
            <person name="Yadav J.S."/>
            <person name="Pangilinan J."/>
            <person name="Larsson K.H."/>
            <person name="Matsuura K."/>
            <person name="Barry K."/>
            <person name="Labutti K."/>
            <person name="Kuo R."/>
            <person name="Ohm R.A."/>
            <person name="Bhattacharya S.S."/>
            <person name="Shirouzu T."/>
            <person name="Yoshinaga Y."/>
            <person name="Martin F.M."/>
            <person name="Grigoriev I.V."/>
            <person name="Hibbett D.S."/>
        </authorList>
    </citation>
    <scope>NUCLEOTIDE SEQUENCE [LARGE SCALE GENOMIC DNA]</scope>
    <source>
        <strain evidence="11 12">HHB10207 ss-3</strain>
    </source>
</reference>
<dbReference type="GO" id="GO:0006367">
    <property type="term" value="P:transcription initiation at RNA polymerase II promoter"/>
    <property type="evidence" value="ECO:0007669"/>
    <property type="project" value="TreeGrafter"/>
</dbReference>
<dbReference type="AlphaFoldDB" id="A0A166CIG6"/>
<protein>
    <recommendedName>
        <fullName evidence="3">Transcription initiation factor TFIID subunit 4</fullName>
    </recommendedName>
    <alternativeName>
        <fullName evidence="8">TBP-associated factor 4</fullName>
    </alternativeName>
</protein>
<evidence type="ECO:0000313" key="12">
    <source>
        <dbReference type="Proteomes" id="UP000076798"/>
    </source>
</evidence>
<dbReference type="GO" id="GO:0005669">
    <property type="term" value="C:transcription factor TFIID complex"/>
    <property type="evidence" value="ECO:0007669"/>
    <property type="project" value="InterPro"/>
</dbReference>
<evidence type="ECO:0000256" key="8">
    <source>
        <dbReference type="ARBA" id="ARBA00031747"/>
    </source>
</evidence>
<dbReference type="Pfam" id="PF05236">
    <property type="entry name" value="TAF4"/>
    <property type="match status" value="1"/>
</dbReference>
<feature type="region of interest" description="Disordered" evidence="9">
    <location>
        <begin position="271"/>
        <end position="297"/>
    </location>
</feature>
<dbReference type="CDD" id="cd08045">
    <property type="entry name" value="HFD_TAF4"/>
    <property type="match status" value="1"/>
</dbReference>
<keyword evidence="4" id="KW-0805">Transcription regulation</keyword>
<name>A0A166CIG6_9AGAM</name>
<sequence length="407" mass="43683">MPPRRQKAESATPSAPSPVPLPATQYPQPNGGGLALPGSTWNPSQIPIDPALQTPQHPVAYYPYPQYQYPPPHNYTPPQTTAPAARATQNNQSNSGGLDTTDLATLNDVLGSAGVDVRAEEEGLQRTQNASFSVPFRSAEGDRSRRQTQVNSHVLGQLIRDIGNHHKVSKIPEDSIQYMGFALRIRLQELLAEMIAASKHRTEASVHSPPGVYEDGSAMWDQVVRRDVGKQISVIERIEREEEMRIRAERKERAEALAAHTANAANAYAEANGGDAMDEDGPKKKRKKEAGPGVTAKNMSDEVRKKMSNAVASQAAGLSTGKYAWMNAGSVGASSSSAPVKAKPRDASGGATPAAGKGWAKPFVKTKDKNAKADEDTRQTITLSDALFVIQKERGHGGGRGAARGWT</sequence>
<dbReference type="InterPro" id="IPR007900">
    <property type="entry name" value="TAF4_C"/>
</dbReference>
<dbReference type="STRING" id="1314776.A0A166CIG6"/>
<keyword evidence="5" id="KW-0804">Transcription</keyword>
<feature type="compositionally biased region" description="Low complexity" evidence="9">
    <location>
        <begin position="76"/>
        <end position="92"/>
    </location>
</feature>
<dbReference type="PANTHER" id="PTHR15138:SF14">
    <property type="entry name" value="TRANSCRIPTION INITIATION FACTOR TFIID SUBUNIT 4"/>
    <property type="match status" value="1"/>
</dbReference>
<dbReference type="GO" id="GO:0003677">
    <property type="term" value="F:DNA binding"/>
    <property type="evidence" value="ECO:0007669"/>
    <property type="project" value="TreeGrafter"/>
</dbReference>
<evidence type="ECO:0000256" key="6">
    <source>
        <dbReference type="ARBA" id="ARBA00023242"/>
    </source>
</evidence>
<evidence type="ECO:0000256" key="3">
    <source>
        <dbReference type="ARBA" id="ARBA00017306"/>
    </source>
</evidence>
<dbReference type="EMBL" id="KV428082">
    <property type="protein sequence ID" value="KZT37491.1"/>
    <property type="molecule type" value="Genomic_DNA"/>
</dbReference>
<evidence type="ECO:0000259" key="10">
    <source>
        <dbReference type="Pfam" id="PF05236"/>
    </source>
</evidence>
<dbReference type="GO" id="GO:0016251">
    <property type="term" value="F:RNA polymerase II general transcription initiation factor activity"/>
    <property type="evidence" value="ECO:0007669"/>
    <property type="project" value="TreeGrafter"/>
</dbReference>
<feature type="compositionally biased region" description="Low complexity" evidence="9">
    <location>
        <begin position="331"/>
        <end position="341"/>
    </location>
</feature>